<gene>
    <name evidence="3" type="ORF">SAMN05444005_10721</name>
</gene>
<accession>A0A1H9DFL2</accession>
<organism evidence="3 4">
    <name type="scientific">Flavobacterium urocaniciphilum</name>
    <dbReference type="NCBI Taxonomy" id="1299341"/>
    <lineage>
        <taxon>Bacteria</taxon>
        <taxon>Pseudomonadati</taxon>
        <taxon>Bacteroidota</taxon>
        <taxon>Flavobacteriia</taxon>
        <taxon>Flavobacteriales</taxon>
        <taxon>Flavobacteriaceae</taxon>
        <taxon>Flavobacterium</taxon>
    </lineage>
</organism>
<evidence type="ECO:0000313" key="4">
    <source>
        <dbReference type="Proteomes" id="UP000198648"/>
    </source>
</evidence>
<feature type="chain" id="PRO_5011640317" evidence="1">
    <location>
        <begin position="19"/>
        <end position="436"/>
    </location>
</feature>
<dbReference type="EMBL" id="FOEI01000007">
    <property type="protein sequence ID" value="SEQ12292.1"/>
    <property type="molecule type" value="Genomic_DNA"/>
</dbReference>
<dbReference type="Proteomes" id="UP000198648">
    <property type="component" value="Unassembled WGS sequence"/>
</dbReference>
<dbReference type="STRING" id="1299341.SAMN05444005_10721"/>
<reference evidence="3 4" key="1">
    <citation type="submission" date="2016-10" db="EMBL/GenBank/DDBJ databases">
        <authorList>
            <person name="de Groot N.N."/>
        </authorList>
    </citation>
    <scope>NUCLEOTIDE SEQUENCE [LARGE SCALE GENOMIC DNA]</scope>
    <source>
        <strain evidence="3 4">DSM 27078</strain>
    </source>
</reference>
<feature type="domain" description="Beta-lactamase-related" evidence="2">
    <location>
        <begin position="42"/>
        <end position="330"/>
    </location>
</feature>
<dbReference type="PANTHER" id="PTHR46825:SF9">
    <property type="entry name" value="BETA-LACTAMASE-RELATED DOMAIN-CONTAINING PROTEIN"/>
    <property type="match status" value="1"/>
</dbReference>
<sequence>MKKYLSILFLLLSFTTFAQDKRLAKIDSLLTYLFDNDKFMGSLCIRQGDEVVFNEQYGYLDATKGIKANRGTKYKIGSITKTFTATMIMQLVDEKKILLTTKLNKYFPKIDNADKITIEHLLYQRTGIKDYANADPTLFDVSGKPNIKELVLKKIENYTSLFEPDSKHEYSNSNYFILGLILEKVTKKTYAENLKSRITGKLYLKNTYYTSEKTNISNRESYSYMFSGENWVKNDEWDNDIAFASGGIISNPEDLTKFNRELFKGTLVTPASLELMKTLKDTYGMALIRFPFGERKFYGHNGKIEGFESTMGYYDKDDMTISLIVNGENYSQNDIMIGILSIYYKLPYPFPNFNKLDAELIKKYVGDYTSKDIPLEIKVFEKDGNLLAQATGQPSFQLTYSTDTVFVFAQAGIEIDFGNNSFVLKQGGAKFNYTKK</sequence>
<evidence type="ECO:0000259" key="2">
    <source>
        <dbReference type="Pfam" id="PF00144"/>
    </source>
</evidence>
<dbReference type="SUPFAM" id="SSF56601">
    <property type="entry name" value="beta-lactamase/transpeptidase-like"/>
    <property type="match status" value="1"/>
</dbReference>
<dbReference type="Pfam" id="PF00144">
    <property type="entry name" value="Beta-lactamase"/>
    <property type="match status" value="1"/>
</dbReference>
<feature type="signal peptide" evidence="1">
    <location>
        <begin position="1"/>
        <end position="18"/>
    </location>
</feature>
<evidence type="ECO:0000313" key="3">
    <source>
        <dbReference type="EMBL" id="SEQ12292.1"/>
    </source>
</evidence>
<dbReference type="OrthoDB" id="9793489at2"/>
<dbReference type="PANTHER" id="PTHR46825">
    <property type="entry name" value="D-ALANYL-D-ALANINE-CARBOXYPEPTIDASE/ENDOPEPTIDASE AMPH"/>
    <property type="match status" value="1"/>
</dbReference>
<dbReference type="AlphaFoldDB" id="A0A1H9DFL2"/>
<keyword evidence="4" id="KW-1185">Reference proteome</keyword>
<protein>
    <submittedName>
        <fullName evidence="3">CubicO group peptidase, beta-lactamase class C family</fullName>
    </submittedName>
</protein>
<dbReference type="InterPro" id="IPR050491">
    <property type="entry name" value="AmpC-like"/>
</dbReference>
<keyword evidence="1" id="KW-0732">Signal</keyword>
<name>A0A1H9DFL2_9FLAO</name>
<dbReference type="InterPro" id="IPR012338">
    <property type="entry name" value="Beta-lactam/transpept-like"/>
</dbReference>
<dbReference type="InterPro" id="IPR001466">
    <property type="entry name" value="Beta-lactam-related"/>
</dbReference>
<dbReference type="RefSeq" id="WP_091469257.1">
    <property type="nucleotide sequence ID" value="NZ_FOEI01000007.1"/>
</dbReference>
<evidence type="ECO:0000256" key="1">
    <source>
        <dbReference type="SAM" id="SignalP"/>
    </source>
</evidence>
<proteinExistence type="predicted"/>
<dbReference type="Gene3D" id="3.40.710.10">
    <property type="entry name" value="DD-peptidase/beta-lactamase superfamily"/>
    <property type="match status" value="1"/>
</dbReference>